<evidence type="ECO:0000313" key="3">
    <source>
        <dbReference type="Proteomes" id="UP001501509"/>
    </source>
</evidence>
<feature type="domain" description="DUF4031" evidence="1">
    <location>
        <begin position="2"/>
        <end position="76"/>
    </location>
</feature>
<dbReference type="Pfam" id="PF13223">
    <property type="entry name" value="DUF4031"/>
    <property type="match status" value="1"/>
</dbReference>
<evidence type="ECO:0000259" key="1">
    <source>
        <dbReference type="Pfam" id="PF13223"/>
    </source>
</evidence>
<keyword evidence="3" id="KW-1185">Reference proteome</keyword>
<proteinExistence type="predicted"/>
<protein>
    <submittedName>
        <fullName evidence="2">DUF4031 domain-containing protein</fullName>
    </submittedName>
</protein>
<reference evidence="3" key="1">
    <citation type="journal article" date="2019" name="Int. J. Syst. Evol. Microbiol.">
        <title>The Global Catalogue of Microorganisms (GCM) 10K type strain sequencing project: providing services to taxonomists for standard genome sequencing and annotation.</title>
        <authorList>
            <consortium name="The Broad Institute Genomics Platform"/>
            <consortium name="The Broad Institute Genome Sequencing Center for Infectious Disease"/>
            <person name="Wu L."/>
            <person name="Ma J."/>
        </authorList>
    </citation>
    <scope>NUCLEOTIDE SEQUENCE [LARGE SCALE GENOMIC DNA]</scope>
    <source>
        <strain evidence="3">JCM 6833</strain>
    </source>
</reference>
<organism evidence="2 3">
    <name type="scientific">Actinomadura fulvescens</name>
    <dbReference type="NCBI Taxonomy" id="46160"/>
    <lineage>
        <taxon>Bacteria</taxon>
        <taxon>Bacillati</taxon>
        <taxon>Actinomycetota</taxon>
        <taxon>Actinomycetes</taxon>
        <taxon>Streptosporangiales</taxon>
        <taxon>Thermomonosporaceae</taxon>
        <taxon>Actinomadura</taxon>
    </lineage>
</organism>
<dbReference type="Proteomes" id="UP001501509">
    <property type="component" value="Unassembled WGS sequence"/>
</dbReference>
<evidence type="ECO:0000313" key="2">
    <source>
        <dbReference type="EMBL" id="GAA2602581.1"/>
    </source>
</evidence>
<accession>A0ABP6C5R9</accession>
<gene>
    <name evidence="2" type="ORF">GCM10010411_40510</name>
</gene>
<comment type="caution">
    <text evidence="2">The sequence shown here is derived from an EMBL/GenBank/DDBJ whole genome shotgun (WGS) entry which is preliminary data.</text>
</comment>
<sequence length="100" mass="11109">MILIDPPLWPARGRVWSHMVSDVSYEELHAFARGLGLPPRAFERDHYDVPSHLYEEAIDLGAQPVGCQELVARLIRAGLRHRKFTGPVSPTQAAVRPSGA</sequence>
<name>A0ABP6C5R9_9ACTN</name>
<dbReference type="InterPro" id="IPR025109">
    <property type="entry name" value="DUF4031"/>
</dbReference>
<dbReference type="EMBL" id="BAAATD010000005">
    <property type="protein sequence ID" value="GAA2602581.1"/>
    <property type="molecule type" value="Genomic_DNA"/>
</dbReference>
<dbReference type="RefSeq" id="WP_344543021.1">
    <property type="nucleotide sequence ID" value="NZ_BAAATD010000005.1"/>
</dbReference>